<name>A0A7W6BA34_9HYPH</name>
<dbReference type="Proteomes" id="UP000545490">
    <property type="component" value="Unassembled WGS sequence"/>
</dbReference>
<evidence type="ECO:0000313" key="5">
    <source>
        <dbReference type="Proteomes" id="UP000545490"/>
    </source>
</evidence>
<evidence type="ECO:0000313" key="3">
    <source>
        <dbReference type="EMBL" id="RUM12692.1"/>
    </source>
</evidence>
<evidence type="ECO:0000313" key="4">
    <source>
        <dbReference type="Proteomes" id="UP000272004"/>
    </source>
</evidence>
<dbReference type="RefSeq" id="WP_126826631.1">
    <property type="nucleotide sequence ID" value="NZ_JACIDG010000005.1"/>
</dbReference>
<feature type="region of interest" description="Disordered" evidence="1">
    <location>
        <begin position="56"/>
        <end position="83"/>
    </location>
</feature>
<sequence>MDLNWVVLFMEVESRKRRIRHDPFADPLEQPEWCGLRWAVLIIARLVARRSAAAEAARRKGEKTGESLRFRSSAAARDAGIPG</sequence>
<proteinExistence type="predicted"/>
<dbReference type="AlphaFoldDB" id="A0A7W6BA34"/>
<dbReference type="EMBL" id="RJJU01000007">
    <property type="protein sequence ID" value="RUM12692.1"/>
    <property type="molecule type" value="Genomic_DNA"/>
</dbReference>
<evidence type="ECO:0000256" key="1">
    <source>
        <dbReference type="SAM" id="MobiDB-lite"/>
    </source>
</evidence>
<evidence type="ECO:0000313" key="2">
    <source>
        <dbReference type="EMBL" id="MBB3914850.1"/>
    </source>
</evidence>
<organism evidence="2 5">
    <name type="scientific">Rhizobium fabae</name>
    <dbReference type="NCBI Taxonomy" id="573179"/>
    <lineage>
        <taxon>Bacteria</taxon>
        <taxon>Pseudomonadati</taxon>
        <taxon>Pseudomonadota</taxon>
        <taxon>Alphaproteobacteria</taxon>
        <taxon>Hyphomicrobiales</taxon>
        <taxon>Rhizobiaceae</taxon>
        <taxon>Rhizobium/Agrobacterium group</taxon>
        <taxon>Rhizobium</taxon>
    </lineage>
</organism>
<reference evidence="2 5" key="2">
    <citation type="submission" date="2020-08" db="EMBL/GenBank/DDBJ databases">
        <title>Genomic Encyclopedia of Type Strains, Phase IV (KMG-IV): sequencing the most valuable type-strain genomes for metagenomic binning, comparative biology and taxonomic classification.</title>
        <authorList>
            <person name="Goeker M."/>
        </authorList>
    </citation>
    <scope>NUCLEOTIDE SEQUENCE [LARGE SCALE GENOMIC DNA]</scope>
    <source>
        <strain evidence="2 5">DSM 19331</strain>
    </source>
</reference>
<accession>A0A7W6BA34</accession>
<dbReference type="EMBL" id="JACIDG010000005">
    <property type="protein sequence ID" value="MBB3914850.1"/>
    <property type="molecule type" value="Genomic_DNA"/>
</dbReference>
<dbReference type="Proteomes" id="UP000272004">
    <property type="component" value="Unassembled WGS sequence"/>
</dbReference>
<feature type="compositionally biased region" description="Basic and acidic residues" evidence="1">
    <location>
        <begin position="56"/>
        <end position="69"/>
    </location>
</feature>
<protein>
    <submittedName>
        <fullName evidence="2">Uncharacterized protein</fullName>
    </submittedName>
</protein>
<gene>
    <name evidence="3" type="ORF">EFB14_13505</name>
    <name evidence="2" type="ORF">GGQ65_002137</name>
</gene>
<keyword evidence="4" id="KW-1185">Reference proteome</keyword>
<reference evidence="3 4" key="1">
    <citation type="submission" date="2018-11" db="EMBL/GenBank/DDBJ databases">
        <authorList>
            <person name="Huo Y."/>
        </authorList>
    </citation>
    <scope>NUCLEOTIDE SEQUENCE [LARGE SCALE GENOMIC DNA]</scope>
    <source>
        <strain evidence="3 4">CCBAU 33202</strain>
    </source>
</reference>
<comment type="caution">
    <text evidence="2">The sequence shown here is derived from an EMBL/GenBank/DDBJ whole genome shotgun (WGS) entry which is preliminary data.</text>
</comment>